<name>A0AAI8C696_9FLAO</name>
<dbReference type="KEGG" id="mod:AS202_11460"/>
<organism evidence="1 2">
    <name type="scientific">Myroides odoratimimus</name>
    <dbReference type="NCBI Taxonomy" id="76832"/>
    <lineage>
        <taxon>Bacteria</taxon>
        <taxon>Pseudomonadati</taxon>
        <taxon>Bacteroidota</taxon>
        <taxon>Flavobacteriia</taxon>
        <taxon>Flavobacteriales</taxon>
        <taxon>Flavobacteriaceae</taxon>
        <taxon>Myroides</taxon>
    </lineage>
</organism>
<gene>
    <name evidence="1" type="ORF">AS202_11460</name>
</gene>
<evidence type="ECO:0008006" key="3">
    <source>
        <dbReference type="Google" id="ProtNLM"/>
    </source>
</evidence>
<dbReference type="AlphaFoldDB" id="A0AAI8C696"/>
<evidence type="ECO:0000313" key="2">
    <source>
        <dbReference type="Proteomes" id="UP000069030"/>
    </source>
</evidence>
<protein>
    <recommendedName>
        <fullName evidence="3">Group-specific protein</fullName>
    </recommendedName>
</protein>
<dbReference type="EMBL" id="CP013690">
    <property type="protein sequence ID" value="ALU26726.1"/>
    <property type="molecule type" value="Genomic_DNA"/>
</dbReference>
<dbReference type="RefSeq" id="WP_058699458.1">
    <property type="nucleotide sequence ID" value="NZ_CP013690.1"/>
</dbReference>
<accession>A0AAI8C696</accession>
<dbReference type="Proteomes" id="UP000069030">
    <property type="component" value="Chromosome"/>
</dbReference>
<proteinExistence type="predicted"/>
<sequence length="181" mass="22507">MKTDVLKFYKLEEKEQVITLVKYKGEYKYFLCDREYWVMDWNIRYENYSMVCNEQERERFSIRTLDETNCDRLINELREESVEELQKEFFFRYEVSDNIWDLLDIYPVMLVDFDACMLYVLKLYEAINYEMYIPLHWEYTFVWDSCISGLIPDEFSYWKKDNVDYLALFAEKYHKKTNDDF</sequence>
<reference evidence="1 2" key="1">
    <citation type="journal article" date="2016" name="J. Zhejiang Univ. Sci. B">
        <title>Antibiotic resistance mechanisms of Myroides sp.</title>
        <authorList>
            <person name="Hu S."/>
            <person name="Yuan S."/>
            <person name="Qu H."/>
            <person name="Jiang T."/>
            <person name="Zhou Y."/>
            <person name="Wang M."/>
            <person name="Ming D."/>
        </authorList>
    </citation>
    <scope>NUCLEOTIDE SEQUENCE [LARGE SCALE GENOMIC DNA]</scope>
    <source>
        <strain evidence="1 2">PR63039</strain>
    </source>
</reference>
<evidence type="ECO:0000313" key="1">
    <source>
        <dbReference type="EMBL" id="ALU26726.1"/>
    </source>
</evidence>